<keyword evidence="3" id="KW-0274">FAD</keyword>
<reference evidence="6 7" key="1">
    <citation type="journal article" date="2018" name="Nat. Biotechnol.">
        <title>A standardized bacterial taxonomy based on genome phylogeny substantially revises the tree of life.</title>
        <authorList>
            <person name="Parks D.H."/>
            <person name="Chuvochina M."/>
            <person name="Waite D.W."/>
            <person name="Rinke C."/>
            <person name="Skarshewski A."/>
            <person name="Chaumeil P.A."/>
            <person name="Hugenholtz P."/>
        </authorList>
    </citation>
    <scope>NUCLEOTIDE SEQUENCE [LARGE SCALE GENOMIC DNA]</scope>
    <source>
        <strain evidence="6">UBA11247</strain>
    </source>
</reference>
<dbReference type="AlphaFoldDB" id="A0A3D4SWD1"/>
<organism evidence="6 7">
    <name type="scientific">Corynebacterium nuruki</name>
    <dbReference type="NCBI Taxonomy" id="1032851"/>
    <lineage>
        <taxon>Bacteria</taxon>
        <taxon>Bacillati</taxon>
        <taxon>Actinomycetota</taxon>
        <taxon>Actinomycetes</taxon>
        <taxon>Mycobacteriales</taxon>
        <taxon>Corynebacteriaceae</taxon>
        <taxon>Corynebacterium</taxon>
    </lineage>
</organism>
<dbReference type="EMBL" id="DQID01000045">
    <property type="protein sequence ID" value="HCT13542.1"/>
    <property type="molecule type" value="Genomic_DNA"/>
</dbReference>
<dbReference type="Pfam" id="PF07992">
    <property type="entry name" value="Pyr_redox_2"/>
    <property type="match status" value="1"/>
</dbReference>
<dbReference type="InterPro" id="IPR036188">
    <property type="entry name" value="FAD/NAD-bd_sf"/>
</dbReference>
<evidence type="ECO:0000256" key="1">
    <source>
        <dbReference type="ARBA" id="ARBA00001974"/>
    </source>
</evidence>
<comment type="cofactor">
    <cofactor evidence="1">
        <name>FAD</name>
        <dbReference type="ChEBI" id="CHEBI:57692"/>
    </cofactor>
</comment>
<evidence type="ECO:0000256" key="4">
    <source>
        <dbReference type="ARBA" id="ARBA00023002"/>
    </source>
</evidence>
<dbReference type="InterPro" id="IPR050446">
    <property type="entry name" value="FAD-oxidoreductase/Apoptosis"/>
</dbReference>
<evidence type="ECO:0000256" key="2">
    <source>
        <dbReference type="ARBA" id="ARBA00022630"/>
    </source>
</evidence>
<comment type="caution">
    <text evidence="6">The sequence shown here is derived from an EMBL/GenBank/DDBJ whole genome shotgun (WGS) entry which is preliminary data.</text>
</comment>
<dbReference type="PANTHER" id="PTHR43557:SF2">
    <property type="entry name" value="RIESKE DOMAIN-CONTAINING PROTEIN-RELATED"/>
    <property type="match status" value="1"/>
</dbReference>
<dbReference type="Proteomes" id="UP000261739">
    <property type="component" value="Unassembled WGS sequence"/>
</dbReference>
<dbReference type="InterPro" id="IPR023753">
    <property type="entry name" value="FAD/NAD-binding_dom"/>
</dbReference>
<dbReference type="PANTHER" id="PTHR43557">
    <property type="entry name" value="APOPTOSIS-INDUCING FACTOR 1"/>
    <property type="match status" value="1"/>
</dbReference>
<keyword evidence="4" id="KW-0560">Oxidoreductase</keyword>
<keyword evidence="2" id="KW-0285">Flavoprotein</keyword>
<name>A0A3D4SWD1_9CORY</name>
<evidence type="ECO:0000259" key="5">
    <source>
        <dbReference type="Pfam" id="PF07992"/>
    </source>
</evidence>
<feature type="non-terminal residue" evidence="6">
    <location>
        <position position="254"/>
    </location>
</feature>
<feature type="domain" description="FAD/NAD(P)-binding" evidence="5">
    <location>
        <begin position="3"/>
        <end position="254"/>
    </location>
</feature>
<dbReference type="Gene3D" id="3.50.50.60">
    <property type="entry name" value="FAD/NAD(P)-binding domain"/>
    <property type="match status" value="2"/>
</dbReference>
<accession>A0A3D4SWD1</accession>
<gene>
    <name evidence="6" type="ORF">DIW82_01750</name>
</gene>
<evidence type="ECO:0000313" key="7">
    <source>
        <dbReference type="Proteomes" id="UP000261739"/>
    </source>
</evidence>
<evidence type="ECO:0000256" key="3">
    <source>
        <dbReference type="ARBA" id="ARBA00022827"/>
    </source>
</evidence>
<dbReference type="PRINTS" id="PR00368">
    <property type="entry name" value="FADPNR"/>
</dbReference>
<dbReference type="STRING" id="863239.GCA_000213935_00973"/>
<evidence type="ECO:0000313" key="6">
    <source>
        <dbReference type="EMBL" id="HCT13542.1"/>
    </source>
</evidence>
<dbReference type="GO" id="GO:0016651">
    <property type="term" value="F:oxidoreductase activity, acting on NAD(P)H"/>
    <property type="evidence" value="ECO:0007669"/>
    <property type="project" value="TreeGrafter"/>
</dbReference>
<protein>
    <submittedName>
        <fullName evidence="6">Ferredoxin-NAD reductase</fullName>
    </submittedName>
</protein>
<sequence length="254" mass="26358">MTRIAIIGGGVAAHTTLKSYLAAAGGDRDPSTDTVDIFTTEPHAPYRRPEVNKGMLLTGKTPAEVALPGGILTEPGVTLHLSTVVTAVDPAAHTLTAGDTTYAWDRLVFATGAGPRLLDPTTNPWLADRDVHYIRTPEHSAALRTRLAGLAPTDTVVVVGGGVLGLEAASAAATLSDAQVHVLEMGDEVCARMLPPTASRWLRDRHAEHGVTVTCGLDAAALAAQIDRLDPTVVVVSVGAVRDTMLAEDAGIAV</sequence>
<dbReference type="SUPFAM" id="SSF51905">
    <property type="entry name" value="FAD/NAD(P)-binding domain"/>
    <property type="match status" value="1"/>
</dbReference>
<proteinExistence type="predicted"/>
<dbReference type="GO" id="GO:0005737">
    <property type="term" value="C:cytoplasm"/>
    <property type="evidence" value="ECO:0007669"/>
    <property type="project" value="TreeGrafter"/>
</dbReference>